<comment type="similarity">
    <text evidence="1 11">Belongs to the RNA polymerase alpha chain family.</text>
</comment>
<dbReference type="EC" id="2.7.7.6" evidence="2 11"/>
<dbReference type="GO" id="GO:0000428">
    <property type="term" value="C:DNA-directed RNA polymerase complex"/>
    <property type="evidence" value="ECO:0007669"/>
    <property type="project" value="UniProtKB-KW"/>
</dbReference>
<dbReference type="SUPFAM" id="SSF47789">
    <property type="entry name" value="C-terminal domain of RNA polymerase alpha subunit"/>
    <property type="match status" value="1"/>
</dbReference>
<evidence type="ECO:0000256" key="10">
    <source>
        <dbReference type="ARBA" id="ARBA00048552"/>
    </source>
</evidence>
<dbReference type="SUPFAM" id="SSF55257">
    <property type="entry name" value="RBP11-like subunits of RNA polymerase"/>
    <property type="match status" value="1"/>
</dbReference>
<organism evidence="13 14">
    <name type="scientific">Bombilactobacillus mellis</name>
    <dbReference type="NCBI Taxonomy" id="1218508"/>
    <lineage>
        <taxon>Bacteria</taxon>
        <taxon>Bacillati</taxon>
        <taxon>Bacillota</taxon>
        <taxon>Bacilli</taxon>
        <taxon>Lactobacillales</taxon>
        <taxon>Lactobacillaceae</taxon>
        <taxon>Bombilactobacillus</taxon>
    </lineage>
</organism>
<keyword evidence="4 11" id="KW-0240">DNA-directed RNA polymerase</keyword>
<evidence type="ECO:0000256" key="6">
    <source>
        <dbReference type="ARBA" id="ARBA00022695"/>
    </source>
</evidence>
<evidence type="ECO:0000256" key="11">
    <source>
        <dbReference type="HAMAP-Rule" id="MF_00059"/>
    </source>
</evidence>
<dbReference type="Pfam" id="PF03118">
    <property type="entry name" value="RNA_pol_A_CTD"/>
    <property type="match status" value="1"/>
</dbReference>
<evidence type="ECO:0000313" key="14">
    <source>
        <dbReference type="Proteomes" id="UP000033695"/>
    </source>
</evidence>
<dbReference type="GO" id="GO:0003677">
    <property type="term" value="F:DNA binding"/>
    <property type="evidence" value="ECO:0007669"/>
    <property type="project" value="UniProtKB-UniRule"/>
</dbReference>
<dbReference type="GO" id="GO:0046983">
    <property type="term" value="F:protein dimerization activity"/>
    <property type="evidence" value="ECO:0007669"/>
    <property type="project" value="InterPro"/>
</dbReference>
<dbReference type="Gene3D" id="2.170.120.12">
    <property type="entry name" value="DNA-directed RNA polymerase, insert domain"/>
    <property type="match status" value="1"/>
</dbReference>
<feature type="region of interest" description="Alpha N-terminal domain (alpha-NTD)" evidence="11">
    <location>
        <begin position="1"/>
        <end position="225"/>
    </location>
</feature>
<dbReference type="InterPro" id="IPR011260">
    <property type="entry name" value="RNAP_asu_C"/>
</dbReference>
<accession>A0A0F4KZD0</accession>
<dbReference type="RefSeq" id="WP_045922252.1">
    <property type="nucleotide sequence ID" value="NZ_JAAEDY010000002.1"/>
</dbReference>
<comment type="function">
    <text evidence="11">DNA-dependent RNA polymerase catalyzes the transcription of DNA into RNA using the four ribonucleoside triphosphates as substrates.</text>
</comment>
<evidence type="ECO:0000256" key="9">
    <source>
        <dbReference type="ARBA" id="ARBA00033070"/>
    </source>
</evidence>
<feature type="region of interest" description="Alpha C-terminal domain (alpha-CTD)" evidence="11">
    <location>
        <begin position="244"/>
        <end position="311"/>
    </location>
</feature>
<proteinExistence type="inferred from homology"/>
<dbReference type="HOGENOM" id="CLU_053084_0_1_9"/>
<comment type="domain">
    <text evidence="11">The N-terminal domain is essential for RNAP assembly and basal transcription, whereas the C-terminal domain is involved in interaction with transcriptional regulators and with upstream promoter elements.</text>
</comment>
<keyword evidence="6 11" id="KW-0548">Nucleotidyltransferase</keyword>
<keyword evidence="5 11" id="KW-0808">Transferase</keyword>
<evidence type="ECO:0000256" key="2">
    <source>
        <dbReference type="ARBA" id="ARBA00012418"/>
    </source>
</evidence>
<dbReference type="GO" id="GO:0006351">
    <property type="term" value="P:DNA-templated transcription"/>
    <property type="evidence" value="ECO:0007669"/>
    <property type="project" value="UniProtKB-UniRule"/>
</dbReference>
<evidence type="ECO:0000256" key="4">
    <source>
        <dbReference type="ARBA" id="ARBA00022478"/>
    </source>
</evidence>
<dbReference type="PATRIC" id="fig|1218508.4.peg.371"/>
<dbReference type="InterPro" id="IPR011262">
    <property type="entry name" value="DNA-dir_RNA_pol_insert"/>
</dbReference>
<comment type="catalytic activity">
    <reaction evidence="10 11">
        <text>RNA(n) + a ribonucleoside 5'-triphosphate = RNA(n+1) + diphosphate</text>
        <dbReference type="Rhea" id="RHEA:21248"/>
        <dbReference type="Rhea" id="RHEA-COMP:14527"/>
        <dbReference type="Rhea" id="RHEA-COMP:17342"/>
        <dbReference type="ChEBI" id="CHEBI:33019"/>
        <dbReference type="ChEBI" id="CHEBI:61557"/>
        <dbReference type="ChEBI" id="CHEBI:140395"/>
        <dbReference type="EC" id="2.7.7.6"/>
    </reaction>
</comment>
<dbReference type="EMBL" id="JXBZ01000002">
    <property type="protein sequence ID" value="KJY51314.1"/>
    <property type="molecule type" value="Genomic_DNA"/>
</dbReference>
<dbReference type="NCBIfam" id="NF003515">
    <property type="entry name" value="PRK05182.2-1"/>
    <property type="match status" value="1"/>
</dbReference>
<gene>
    <name evidence="11 13" type="primary">rpoA</name>
    <name evidence="13" type="ORF">JG29_03630</name>
</gene>
<comment type="caution">
    <text evidence="13">The sequence shown here is derived from an EMBL/GenBank/DDBJ whole genome shotgun (WGS) entry which is preliminary data.</text>
</comment>
<sequence length="311" mass="34892">MIEFEKPVITKIDETDNYGKYVIEPLERGYGTTLGNSLRRVLLASLPGSAVADIQIDGVLHEFSTIDGVLEDVTEIVLNIKKLSLKLHSDEKKVEINVDGPKRVTAADIETDADLEILDPDQYICSVADGGHFHMQMTVKTGRGYTPAEQNKTDETPIGVLPVDSIFTPVSRVNYQVEHTRVGKRNDFDKLTLDVWTNGSIDPREAISLAAKVLTEHLTIFVDLTDEAKNADMMIEKEETRKEKKLEMTIEELDLSVRSYNCLKRAGINTVQELTDKTESDMMKVRNLGRKSLEEVKEKLANLGLSLRQDD</sequence>
<evidence type="ECO:0000256" key="7">
    <source>
        <dbReference type="ARBA" id="ARBA00023163"/>
    </source>
</evidence>
<dbReference type="InterPro" id="IPR011773">
    <property type="entry name" value="DNA-dir_RpoA"/>
</dbReference>
<dbReference type="FunFam" id="2.170.120.12:FF:000001">
    <property type="entry name" value="DNA-directed RNA polymerase subunit alpha"/>
    <property type="match status" value="1"/>
</dbReference>
<dbReference type="Gene3D" id="1.10.150.20">
    <property type="entry name" value="5' to 3' exonuclease, C-terminal subdomain"/>
    <property type="match status" value="1"/>
</dbReference>
<dbReference type="NCBIfam" id="TIGR02027">
    <property type="entry name" value="rpoA"/>
    <property type="match status" value="1"/>
</dbReference>
<feature type="domain" description="DNA-directed RNA polymerase RpoA/D/Rpb3-type" evidence="12">
    <location>
        <begin position="18"/>
        <end position="224"/>
    </location>
</feature>
<dbReference type="OrthoDB" id="9805706at2"/>
<evidence type="ECO:0000256" key="3">
    <source>
        <dbReference type="ARBA" id="ARBA00015972"/>
    </source>
</evidence>
<evidence type="ECO:0000313" key="13">
    <source>
        <dbReference type="EMBL" id="KJY51314.1"/>
    </source>
</evidence>
<name>A0A0F4KZD0_9LACO</name>
<dbReference type="NCBIfam" id="NF003516">
    <property type="entry name" value="PRK05182.2-2"/>
    <property type="match status" value="1"/>
</dbReference>
<dbReference type="NCBIfam" id="NF003513">
    <property type="entry name" value="PRK05182.1-2"/>
    <property type="match status" value="1"/>
</dbReference>
<dbReference type="GO" id="GO:0003899">
    <property type="term" value="F:DNA-directed RNA polymerase activity"/>
    <property type="evidence" value="ECO:0007669"/>
    <property type="project" value="UniProtKB-UniRule"/>
</dbReference>
<comment type="subunit">
    <text evidence="11">Homodimer. The RNAP catalytic core consists of 2 alpha, 1 beta, 1 beta' and 1 omega subunit. When a sigma factor is associated with the core the holoenzyme is formed, which can initiate transcription.</text>
</comment>
<evidence type="ECO:0000256" key="1">
    <source>
        <dbReference type="ARBA" id="ARBA00007123"/>
    </source>
</evidence>
<evidence type="ECO:0000256" key="8">
    <source>
        <dbReference type="ARBA" id="ARBA00032524"/>
    </source>
</evidence>
<dbReference type="NCBIfam" id="NF003519">
    <property type="entry name" value="PRK05182.2-5"/>
    <property type="match status" value="1"/>
</dbReference>
<dbReference type="Pfam" id="PF01000">
    <property type="entry name" value="RNA_pol_A_bac"/>
    <property type="match status" value="1"/>
</dbReference>
<protein>
    <recommendedName>
        <fullName evidence="3 11">DNA-directed RNA polymerase subunit alpha</fullName>
        <shortName evidence="11">RNAP subunit alpha</shortName>
        <ecNumber evidence="2 11">2.7.7.6</ecNumber>
    </recommendedName>
    <alternativeName>
        <fullName evidence="9 11">RNA polymerase subunit alpha</fullName>
    </alternativeName>
    <alternativeName>
        <fullName evidence="8 11">Transcriptase subunit alpha</fullName>
    </alternativeName>
</protein>
<dbReference type="GO" id="GO:0005737">
    <property type="term" value="C:cytoplasm"/>
    <property type="evidence" value="ECO:0007669"/>
    <property type="project" value="UniProtKB-ARBA"/>
</dbReference>
<evidence type="ECO:0000259" key="12">
    <source>
        <dbReference type="SMART" id="SM00662"/>
    </source>
</evidence>
<dbReference type="CDD" id="cd06928">
    <property type="entry name" value="RNAP_alpha_NTD"/>
    <property type="match status" value="1"/>
</dbReference>
<dbReference type="Pfam" id="PF01193">
    <property type="entry name" value="RNA_pol_L"/>
    <property type="match status" value="1"/>
</dbReference>
<dbReference type="InterPro" id="IPR011263">
    <property type="entry name" value="DNA-dir_RNA_pol_RpoA/D/Rpb3"/>
</dbReference>
<reference evidence="13 14" key="1">
    <citation type="submission" date="2014-12" db="EMBL/GenBank/DDBJ databases">
        <title>Comparative genomics of the lactic acid bacteria isolated from the honey bee gut.</title>
        <authorList>
            <person name="Ellegaard K.M."/>
            <person name="Tamarit D."/>
            <person name="Javelind E."/>
            <person name="Olofsson T."/>
            <person name="Andersson S.G."/>
            <person name="Vasquez A."/>
        </authorList>
    </citation>
    <scope>NUCLEOTIDE SEQUENCE [LARGE SCALE GENOMIC DNA]</scope>
    <source>
        <strain evidence="13 14">Hon2</strain>
    </source>
</reference>
<dbReference type="STRING" id="1218508.JG29_03630"/>
<dbReference type="AlphaFoldDB" id="A0A0F4KZD0"/>
<dbReference type="SMART" id="SM00662">
    <property type="entry name" value="RPOLD"/>
    <property type="match status" value="1"/>
</dbReference>
<dbReference type="SUPFAM" id="SSF56553">
    <property type="entry name" value="Insert subdomain of RNA polymerase alpha subunit"/>
    <property type="match status" value="1"/>
</dbReference>
<dbReference type="InterPro" id="IPR036643">
    <property type="entry name" value="RNApol_insert_sf"/>
</dbReference>
<dbReference type="HAMAP" id="MF_00059">
    <property type="entry name" value="RNApol_bact_RpoA"/>
    <property type="match status" value="1"/>
</dbReference>
<dbReference type="FunFam" id="1.10.150.20:FF:000001">
    <property type="entry name" value="DNA-directed RNA polymerase subunit alpha"/>
    <property type="match status" value="1"/>
</dbReference>
<dbReference type="Gene3D" id="3.30.1360.10">
    <property type="entry name" value="RNA polymerase, RBP11-like subunit"/>
    <property type="match status" value="1"/>
</dbReference>
<dbReference type="Proteomes" id="UP000033695">
    <property type="component" value="Unassembled WGS sequence"/>
</dbReference>
<dbReference type="InterPro" id="IPR036603">
    <property type="entry name" value="RBP11-like"/>
</dbReference>
<evidence type="ECO:0000256" key="5">
    <source>
        <dbReference type="ARBA" id="ARBA00022679"/>
    </source>
</evidence>
<keyword evidence="7 11" id="KW-0804">Transcription</keyword>
<keyword evidence="14" id="KW-1185">Reference proteome</keyword>